<dbReference type="KEGG" id="cmin:NCTC10288_02078"/>
<keyword evidence="1" id="KW-0472">Membrane</keyword>
<name>A0A2X4RWR0_9CORY</name>
<evidence type="ECO:0000313" key="4">
    <source>
        <dbReference type="Proteomes" id="UP000249264"/>
    </source>
</evidence>
<dbReference type="Proteomes" id="UP000249264">
    <property type="component" value="Chromosome 1"/>
</dbReference>
<organism evidence="3 4">
    <name type="scientific">Corynebacterium minutissimum</name>
    <dbReference type="NCBI Taxonomy" id="38301"/>
    <lineage>
        <taxon>Bacteria</taxon>
        <taxon>Bacillati</taxon>
        <taxon>Actinomycetota</taxon>
        <taxon>Actinomycetes</taxon>
        <taxon>Mycobacteriales</taxon>
        <taxon>Corynebacteriaceae</taxon>
        <taxon>Corynebacterium</taxon>
    </lineage>
</organism>
<evidence type="ECO:0000313" key="5">
    <source>
        <dbReference type="Proteomes" id="UP000594905"/>
    </source>
</evidence>
<gene>
    <name evidence="2" type="ORF">I6G51_04125</name>
    <name evidence="3" type="ORF">NCTC10288_02078</name>
</gene>
<accession>A0A2X4RWR0</accession>
<dbReference type="EMBL" id="LS483460">
    <property type="protein sequence ID" value="SQI00760.1"/>
    <property type="molecule type" value="Genomic_DNA"/>
</dbReference>
<dbReference type="RefSeq" id="WP_052319643.1">
    <property type="nucleotide sequence ID" value="NZ_CP065689.1"/>
</dbReference>
<feature type="transmembrane region" description="Helical" evidence="1">
    <location>
        <begin position="7"/>
        <end position="28"/>
    </location>
</feature>
<keyword evidence="1" id="KW-0812">Transmembrane</keyword>
<evidence type="ECO:0000256" key="1">
    <source>
        <dbReference type="SAM" id="Phobius"/>
    </source>
</evidence>
<dbReference type="GeneID" id="70783951"/>
<evidence type="ECO:0000313" key="3">
    <source>
        <dbReference type="EMBL" id="SQI00760.1"/>
    </source>
</evidence>
<dbReference type="EMBL" id="CP065689">
    <property type="protein sequence ID" value="QPS60392.1"/>
    <property type="molecule type" value="Genomic_DNA"/>
</dbReference>
<protein>
    <submittedName>
        <fullName evidence="3">Putative secreted protein</fullName>
    </submittedName>
</protein>
<evidence type="ECO:0000313" key="2">
    <source>
        <dbReference type="EMBL" id="QPS60392.1"/>
    </source>
</evidence>
<keyword evidence="5" id="KW-1185">Reference proteome</keyword>
<dbReference type="AlphaFoldDB" id="A0A2X4RWR0"/>
<proteinExistence type="predicted"/>
<keyword evidence="1" id="KW-1133">Transmembrane helix</keyword>
<reference evidence="2 5" key="2">
    <citation type="submission" date="2020-12" db="EMBL/GenBank/DDBJ databases">
        <title>FDA dAtabase for Regulatory Grade micrObial Sequences (FDA-ARGOS): Supporting development and validation of Infectious Disease Dx tests.</title>
        <authorList>
            <person name="Sproer C."/>
            <person name="Gronow S."/>
            <person name="Severitt S."/>
            <person name="Schroder I."/>
            <person name="Tallon L."/>
            <person name="Sadzewicz L."/>
            <person name="Zhao X."/>
            <person name="Boylan J."/>
            <person name="Ott S."/>
            <person name="Bowen H."/>
            <person name="Vavikolanu K."/>
            <person name="Mehta A."/>
            <person name="Aluvathingal J."/>
            <person name="Nadendla S."/>
            <person name="Lowell S."/>
            <person name="Myers T."/>
            <person name="Yan Y."/>
            <person name="Sichtig H."/>
        </authorList>
    </citation>
    <scope>NUCLEOTIDE SEQUENCE [LARGE SCALE GENOMIC DNA]</scope>
    <source>
        <strain evidence="2 5">FDAARGOS_894</strain>
    </source>
</reference>
<reference evidence="3 4" key="1">
    <citation type="submission" date="2018-06" db="EMBL/GenBank/DDBJ databases">
        <authorList>
            <consortium name="Pathogen Informatics"/>
            <person name="Doyle S."/>
        </authorList>
    </citation>
    <scope>NUCLEOTIDE SEQUENCE [LARGE SCALE GENOMIC DNA]</scope>
    <source>
        <strain evidence="3 4">NCTC10288</strain>
    </source>
</reference>
<sequence length="173" mass="18867">MNKLGQFITTVVIGGFAVFLAALIALSMTHTEEDSSSTLAETLEKYPKNLDFAALIVPDVYGPEEVAGLIVCPGTTEEQLSDIPAAEAGIDFEDGKVADDVNYFITMSTEQEYSAEKLQRSNVDLCRDVLSQVEAAKAQGQDVAAVYPVQPQQPMQFLRAEKDDDSTRWHFAG</sequence>
<dbReference type="OrthoDB" id="4417381at2"/>
<dbReference type="Proteomes" id="UP000594905">
    <property type="component" value="Chromosome"/>
</dbReference>